<organism evidence="1 2">
    <name type="scientific">Olea europaea subsp. europaea</name>
    <dbReference type="NCBI Taxonomy" id="158383"/>
    <lineage>
        <taxon>Eukaryota</taxon>
        <taxon>Viridiplantae</taxon>
        <taxon>Streptophyta</taxon>
        <taxon>Embryophyta</taxon>
        <taxon>Tracheophyta</taxon>
        <taxon>Spermatophyta</taxon>
        <taxon>Magnoliopsida</taxon>
        <taxon>eudicotyledons</taxon>
        <taxon>Gunneridae</taxon>
        <taxon>Pentapetalae</taxon>
        <taxon>asterids</taxon>
        <taxon>lamiids</taxon>
        <taxon>Lamiales</taxon>
        <taxon>Oleaceae</taxon>
        <taxon>Oleeae</taxon>
        <taxon>Olea</taxon>
    </lineage>
</organism>
<protein>
    <submittedName>
        <fullName evidence="1">Uncharacterized protein</fullName>
    </submittedName>
</protein>
<keyword evidence="2" id="KW-1185">Reference proteome</keyword>
<dbReference type="Proteomes" id="UP000594638">
    <property type="component" value="Unassembled WGS sequence"/>
</dbReference>
<dbReference type="EMBL" id="CACTIH010004265">
    <property type="protein sequence ID" value="CAA2990388.1"/>
    <property type="molecule type" value="Genomic_DNA"/>
</dbReference>
<reference evidence="1 2" key="1">
    <citation type="submission" date="2019-12" db="EMBL/GenBank/DDBJ databases">
        <authorList>
            <person name="Alioto T."/>
            <person name="Alioto T."/>
            <person name="Gomez Garrido J."/>
        </authorList>
    </citation>
    <scope>NUCLEOTIDE SEQUENCE [LARGE SCALE GENOMIC DNA]</scope>
</reference>
<name>A0A8S0SCR7_OLEEU</name>
<evidence type="ECO:0000313" key="2">
    <source>
        <dbReference type="Proteomes" id="UP000594638"/>
    </source>
</evidence>
<comment type="caution">
    <text evidence="1">The sequence shown here is derived from an EMBL/GenBank/DDBJ whole genome shotgun (WGS) entry which is preliminary data.</text>
</comment>
<proteinExistence type="predicted"/>
<dbReference type="Gramene" id="OE9A043824T1">
    <property type="protein sequence ID" value="OE9A043824C1"/>
    <property type="gene ID" value="OE9A043824"/>
</dbReference>
<accession>A0A8S0SCR7</accession>
<dbReference type="AlphaFoldDB" id="A0A8S0SCR7"/>
<gene>
    <name evidence="1" type="ORF">OLEA9_A043824</name>
</gene>
<feature type="non-terminal residue" evidence="1">
    <location>
        <position position="1"/>
    </location>
</feature>
<evidence type="ECO:0000313" key="1">
    <source>
        <dbReference type="EMBL" id="CAA2990388.1"/>
    </source>
</evidence>
<sequence length="80" mass="9276">KLYSTSDNQLVNRMAHHITETSGVVQHRAEWCCATPLVDQRRNCGTSLLCYWPKLLCYKFEKIFSVTILQRSPSMVRESV</sequence>